<reference evidence="4" key="1">
    <citation type="submission" date="2017-02" db="UniProtKB">
        <authorList>
            <consortium name="WormBaseParasite"/>
        </authorList>
    </citation>
    <scope>IDENTIFICATION</scope>
</reference>
<feature type="chain" id="PRO_5043131862" evidence="1">
    <location>
        <begin position="25"/>
        <end position="244"/>
    </location>
</feature>
<dbReference type="AlphaFoldDB" id="A0A0R3TEX1"/>
<proteinExistence type="predicted"/>
<reference evidence="2 3" key="2">
    <citation type="submission" date="2018-11" db="EMBL/GenBank/DDBJ databases">
        <authorList>
            <consortium name="Pathogen Informatics"/>
        </authorList>
    </citation>
    <scope>NUCLEOTIDE SEQUENCE [LARGE SCALE GENOMIC DNA]</scope>
</reference>
<dbReference type="Proteomes" id="UP000278807">
    <property type="component" value="Unassembled WGS sequence"/>
</dbReference>
<keyword evidence="1" id="KW-0732">Signal</keyword>
<dbReference type="EMBL" id="UZAE01005015">
    <property type="protein sequence ID" value="VDO01471.1"/>
    <property type="molecule type" value="Genomic_DNA"/>
</dbReference>
<gene>
    <name evidence="2" type="ORF">HNAJ_LOCUS5611</name>
</gene>
<name>A0A0R3TEX1_RODNA</name>
<sequence>MPPHCLVFMLSTVVFTAFLLECFADAPITWPDSRLMRATLDPYDRREVSFKWPISEYFPFDSLKWFGVTVTRAGSKEESNPRITREMFYIELDEWNTEYNIAYNAETEFFTWNKRANIKITTGGDKQIGEEHSRSIPKLTHILVKDKQTRIIVLKENSTGKCLLVIYDQNVVNENYTIEATNECNNQNESVIALTIPMERSELGILPELQLIHLDIPQELQRKFIAFRVVNYTNFNENSFEGKC</sequence>
<protein>
    <submittedName>
        <fullName evidence="4">Secreted protein</fullName>
    </submittedName>
</protein>
<evidence type="ECO:0000313" key="4">
    <source>
        <dbReference type="WBParaSite" id="HNAJ_0000561001-mRNA-1"/>
    </source>
</evidence>
<keyword evidence="3" id="KW-1185">Reference proteome</keyword>
<evidence type="ECO:0000313" key="2">
    <source>
        <dbReference type="EMBL" id="VDO01471.1"/>
    </source>
</evidence>
<dbReference type="WBParaSite" id="HNAJ_0000561001-mRNA-1">
    <property type="protein sequence ID" value="HNAJ_0000561001-mRNA-1"/>
    <property type="gene ID" value="HNAJ_0000561001"/>
</dbReference>
<organism evidence="4">
    <name type="scientific">Rodentolepis nana</name>
    <name type="common">Dwarf tapeworm</name>
    <name type="synonym">Hymenolepis nana</name>
    <dbReference type="NCBI Taxonomy" id="102285"/>
    <lineage>
        <taxon>Eukaryota</taxon>
        <taxon>Metazoa</taxon>
        <taxon>Spiralia</taxon>
        <taxon>Lophotrochozoa</taxon>
        <taxon>Platyhelminthes</taxon>
        <taxon>Cestoda</taxon>
        <taxon>Eucestoda</taxon>
        <taxon>Cyclophyllidea</taxon>
        <taxon>Hymenolepididae</taxon>
        <taxon>Rodentolepis</taxon>
    </lineage>
</organism>
<evidence type="ECO:0000313" key="3">
    <source>
        <dbReference type="Proteomes" id="UP000278807"/>
    </source>
</evidence>
<feature type="signal peptide" evidence="1">
    <location>
        <begin position="1"/>
        <end position="24"/>
    </location>
</feature>
<evidence type="ECO:0000256" key="1">
    <source>
        <dbReference type="SAM" id="SignalP"/>
    </source>
</evidence>
<accession>A0A0R3TEX1</accession>